<sequence>MNKCILTVMAMFLVNIATASPSPAYFKKKPNFSQIVYYDNDKCYDINMAYFKQCDVYIKIRMTIDKEGRVKKVQDLSGADKKLFIRVRGLALRSSFYPFRDEYGQAVEGVVGLPIAIHFQKSYVHPDNADSLRKLCAKDEACDENELEVILRNKGL</sequence>
<dbReference type="EMBL" id="CP011376">
    <property type="protein sequence ID" value="AKG08234.1"/>
    <property type="molecule type" value="Genomic_DNA"/>
</dbReference>
<proteinExistence type="predicted"/>
<accession>A0AAC8PYG4</accession>
<feature type="signal peptide" evidence="1">
    <location>
        <begin position="1"/>
        <end position="19"/>
    </location>
</feature>
<protein>
    <recommendedName>
        <fullName evidence="4">TonB C-terminal domain-containing protein</fullName>
    </recommendedName>
</protein>
<dbReference type="Proteomes" id="UP000077465">
    <property type="component" value="Chromosome"/>
</dbReference>
<reference evidence="2 3" key="1">
    <citation type="submission" date="2015-05" db="EMBL/GenBank/DDBJ databases">
        <authorList>
            <person name="Dickey A."/>
            <person name="Clawson M."/>
            <person name="Bono J."/>
            <person name="Loy J.D."/>
        </authorList>
    </citation>
    <scope>NUCLEOTIDE SEQUENCE [LARGE SCALE GENOMIC DNA]</scope>
    <source>
        <strain evidence="2 3">22581</strain>
    </source>
</reference>
<name>A0AAC8PYG4_9GAMM</name>
<evidence type="ECO:0000313" key="3">
    <source>
        <dbReference type="Proteomes" id="UP000077465"/>
    </source>
</evidence>
<keyword evidence="1" id="KW-0732">Signal</keyword>
<dbReference type="AlphaFoldDB" id="A0AAC8PYG4"/>
<evidence type="ECO:0008006" key="4">
    <source>
        <dbReference type="Google" id="ProtNLM"/>
    </source>
</evidence>
<organism evidence="2 3">
    <name type="scientific">Moraxella bovoculi</name>
    <dbReference type="NCBI Taxonomy" id="386891"/>
    <lineage>
        <taxon>Bacteria</taxon>
        <taxon>Pseudomonadati</taxon>
        <taxon>Pseudomonadota</taxon>
        <taxon>Gammaproteobacteria</taxon>
        <taxon>Moraxellales</taxon>
        <taxon>Moraxellaceae</taxon>
        <taxon>Moraxella</taxon>
    </lineage>
</organism>
<evidence type="ECO:0000313" key="2">
    <source>
        <dbReference type="EMBL" id="AKG08234.1"/>
    </source>
</evidence>
<feature type="chain" id="PRO_5042128767" description="TonB C-terminal domain-containing protein" evidence="1">
    <location>
        <begin position="20"/>
        <end position="156"/>
    </location>
</feature>
<gene>
    <name evidence="2" type="ORF">AAX06_08860</name>
</gene>
<evidence type="ECO:0000256" key="1">
    <source>
        <dbReference type="SAM" id="SignalP"/>
    </source>
</evidence>